<sequence>MKTRIDKTIPSFSMVYGMFFILLFLFSFNLNQITISIFWLFLGVLIMLFSLWRIGTFLIIDDKLIKSSFLCLYKKTINLKDSFTYNKKIVNMNHFNNPLNIIKWFSNDNKYFIFRKVSIVTQNGRKITIDERSIKKEDFNILYKTIKSYKKHQS</sequence>
<proteinExistence type="predicted"/>
<evidence type="ECO:0000256" key="1">
    <source>
        <dbReference type="SAM" id="Phobius"/>
    </source>
</evidence>
<reference evidence="2 3" key="1">
    <citation type="submission" date="2019-09" db="EMBL/GenBank/DDBJ databases">
        <title>Genome sequence and assembly of Flavobacterium sp.</title>
        <authorList>
            <person name="Chhetri G."/>
        </authorList>
    </citation>
    <scope>NUCLEOTIDE SEQUENCE [LARGE SCALE GENOMIC DNA]</scope>
    <source>
        <strain evidence="2 3">SNL9</strain>
    </source>
</reference>
<keyword evidence="1" id="KW-0472">Membrane</keyword>
<protein>
    <submittedName>
        <fullName evidence="2">Uncharacterized protein</fullName>
    </submittedName>
</protein>
<organism evidence="2 3">
    <name type="scientific">Paenimyroides baculatum</name>
    <dbReference type="NCBI Taxonomy" id="2608000"/>
    <lineage>
        <taxon>Bacteria</taxon>
        <taxon>Pseudomonadati</taxon>
        <taxon>Bacteroidota</taxon>
        <taxon>Flavobacteriia</taxon>
        <taxon>Flavobacteriales</taxon>
        <taxon>Flavobacteriaceae</taxon>
        <taxon>Paenimyroides</taxon>
    </lineage>
</organism>
<evidence type="ECO:0000313" key="3">
    <source>
        <dbReference type="Proteomes" id="UP000325141"/>
    </source>
</evidence>
<accession>A0A5M6C9G5</accession>
<keyword evidence="3" id="KW-1185">Reference proteome</keyword>
<feature type="transmembrane region" description="Helical" evidence="1">
    <location>
        <begin position="36"/>
        <end position="60"/>
    </location>
</feature>
<keyword evidence="1" id="KW-0812">Transmembrane</keyword>
<dbReference type="AlphaFoldDB" id="A0A5M6C9G5"/>
<comment type="caution">
    <text evidence="2">The sequence shown here is derived from an EMBL/GenBank/DDBJ whole genome shotgun (WGS) entry which is preliminary data.</text>
</comment>
<keyword evidence="1" id="KW-1133">Transmembrane helix</keyword>
<feature type="transmembrane region" description="Helical" evidence="1">
    <location>
        <begin position="12"/>
        <end position="30"/>
    </location>
</feature>
<evidence type="ECO:0000313" key="2">
    <source>
        <dbReference type="EMBL" id="KAA5531663.1"/>
    </source>
</evidence>
<gene>
    <name evidence="2" type="ORF">F0460_15620</name>
</gene>
<dbReference type="Proteomes" id="UP000325141">
    <property type="component" value="Unassembled WGS sequence"/>
</dbReference>
<dbReference type="RefSeq" id="WP_150014942.1">
    <property type="nucleotide sequence ID" value="NZ_VWSG01000020.1"/>
</dbReference>
<dbReference type="EMBL" id="VWSG01000020">
    <property type="protein sequence ID" value="KAA5531663.1"/>
    <property type="molecule type" value="Genomic_DNA"/>
</dbReference>
<name>A0A5M6C9G5_9FLAO</name>